<keyword evidence="3" id="KW-1185">Reference proteome</keyword>
<evidence type="ECO:0000313" key="2">
    <source>
        <dbReference type="EMBL" id="GHE12603.1"/>
    </source>
</evidence>
<reference evidence="2" key="2">
    <citation type="submission" date="2020-09" db="EMBL/GenBank/DDBJ databases">
        <authorList>
            <person name="Sun Q."/>
            <person name="Ohkuma M."/>
        </authorList>
    </citation>
    <scope>NUCLEOTIDE SEQUENCE</scope>
    <source>
        <strain evidence="2">JCM 4714</strain>
    </source>
</reference>
<comment type="caution">
    <text evidence="2">The sequence shown here is derived from an EMBL/GenBank/DDBJ whole genome shotgun (WGS) entry which is preliminary data.</text>
</comment>
<name>A0A919D6P8_9ACTN</name>
<reference evidence="2" key="1">
    <citation type="journal article" date="2014" name="Int. J. Syst. Evol. Microbiol.">
        <title>Complete genome sequence of Corynebacterium casei LMG S-19264T (=DSM 44701T), isolated from a smear-ripened cheese.</title>
        <authorList>
            <consortium name="US DOE Joint Genome Institute (JGI-PGF)"/>
            <person name="Walter F."/>
            <person name="Albersmeier A."/>
            <person name="Kalinowski J."/>
            <person name="Ruckert C."/>
        </authorList>
    </citation>
    <scope>NUCLEOTIDE SEQUENCE</scope>
    <source>
        <strain evidence="2">JCM 4714</strain>
    </source>
</reference>
<feature type="chain" id="PRO_5036746544" description="Secreted protein" evidence="1">
    <location>
        <begin position="40"/>
        <end position="143"/>
    </location>
</feature>
<organism evidence="2 3">
    <name type="scientific">Streptomyces alanosinicus</name>
    <dbReference type="NCBI Taxonomy" id="68171"/>
    <lineage>
        <taxon>Bacteria</taxon>
        <taxon>Bacillati</taxon>
        <taxon>Actinomycetota</taxon>
        <taxon>Actinomycetes</taxon>
        <taxon>Kitasatosporales</taxon>
        <taxon>Streptomycetaceae</taxon>
        <taxon>Streptomyces</taxon>
    </lineage>
</organism>
<feature type="signal peptide" evidence="1">
    <location>
        <begin position="1"/>
        <end position="39"/>
    </location>
</feature>
<evidence type="ECO:0000256" key="1">
    <source>
        <dbReference type="SAM" id="SignalP"/>
    </source>
</evidence>
<protein>
    <recommendedName>
        <fullName evidence="4">Secreted protein</fullName>
    </recommendedName>
</protein>
<evidence type="ECO:0008006" key="4">
    <source>
        <dbReference type="Google" id="ProtNLM"/>
    </source>
</evidence>
<sequence length="143" mass="15760">MPRRTHQRWPQGGRRTAAAALCTLATVTTGVLLAPNAQAAGYNWSDWSGNCYGWTTWDTNHVTGHTWDHAYDDCRISIIQWNAYETPGAGSSYTYADTYAPNTGASTPTWWHGPTDTGALLEVQVCVQDVTTGAEVQCSRRYD</sequence>
<keyword evidence="1" id="KW-0732">Signal</keyword>
<evidence type="ECO:0000313" key="3">
    <source>
        <dbReference type="Proteomes" id="UP000655443"/>
    </source>
</evidence>
<proteinExistence type="predicted"/>
<gene>
    <name evidence="2" type="ORF">GCM10010339_76470</name>
</gene>
<dbReference type="EMBL" id="BMVG01000034">
    <property type="protein sequence ID" value="GHE12603.1"/>
    <property type="molecule type" value="Genomic_DNA"/>
</dbReference>
<dbReference type="Proteomes" id="UP000655443">
    <property type="component" value="Unassembled WGS sequence"/>
</dbReference>
<accession>A0A919D6P8</accession>
<dbReference type="AlphaFoldDB" id="A0A919D6P8"/>